<sequence>MSSKTQVNYYYGSYINYKAIKDFHLNNNLKDEYLKVSHCVLLAFIIESFRKNDKMPMIMFEGEKYVLMNTNYILDNLIYLKVSSRMLKKYLVPLKDNGLIKIHIKNRKDRYINVHKKLIELCYDVDYSIRSISFLEKNKPTLWKGFVNEWQPLFNDKESFKKFIDRFNDTRDINEYNYNTKNIYEHLLNAVKFELYGRSK</sequence>
<protein>
    <submittedName>
        <fullName evidence="1">Uncharacterized protein</fullName>
    </submittedName>
</protein>
<proteinExistence type="predicted"/>
<name>A0ABP9GEM0_9FLAO</name>
<keyword evidence="2" id="KW-1185">Reference proteome</keyword>
<reference evidence="2" key="1">
    <citation type="journal article" date="2019" name="Int. J. Syst. Evol. Microbiol.">
        <title>The Global Catalogue of Microorganisms (GCM) 10K type strain sequencing project: providing services to taxonomists for standard genome sequencing and annotation.</title>
        <authorList>
            <consortium name="The Broad Institute Genomics Platform"/>
            <consortium name="The Broad Institute Genome Sequencing Center for Infectious Disease"/>
            <person name="Wu L."/>
            <person name="Ma J."/>
        </authorList>
    </citation>
    <scope>NUCLEOTIDE SEQUENCE [LARGE SCALE GENOMIC DNA]</scope>
    <source>
        <strain evidence="2">JCM 18285</strain>
    </source>
</reference>
<dbReference type="RefSeq" id="WP_345190752.1">
    <property type="nucleotide sequence ID" value="NZ_BAABJJ010000012.1"/>
</dbReference>
<dbReference type="Proteomes" id="UP001501302">
    <property type="component" value="Unassembled WGS sequence"/>
</dbReference>
<accession>A0ABP9GEM0</accession>
<organism evidence="1 2">
    <name type="scientific">Algibacter agarivorans</name>
    <dbReference type="NCBI Taxonomy" id="1109741"/>
    <lineage>
        <taxon>Bacteria</taxon>
        <taxon>Pseudomonadati</taxon>
        <taxon>Bacteroidota</taxon>
        <taxon>Flavobacteriia</taxon>
        <taxon>Flavobacteriales</taxon>
        <taxon>Flavobacteriaceae</taxon>
        <taxon>Algibacter</taxon>
    </lineage>
</organism>
<dbReference type="EMBL" id="BAABJJ010000012">
    <property type="protein sequence ID" value="GAA4940503.1"/>
    <property type="molecule type" value="Genomic_DNA"/>
</dbReference>
<evidence type="ECO:0000313" key="1">
    <source>
        <dbReference type="EMBL" id="GAA4940503.1"/>
    </source>
</evidence>
<gene>
    <name evidence="1" type="ORF">GCM10023314_11670</name>
</gene>
<evidence type="ECO:0000313" key="2">
    <source>
        <dbReference type="Proteomes" id="UP001501302"/>
    </source>
</evidence>
<comment type="caution">
    <text evidence="1">The sequence shown here is derived from an EMBL/GenBank/DDBJ whole genome shotgun (WGS) entry which is preliminary data.</text>
</comment>